<dbReference type="AlphaFoldDB" id="A0A0A9EX83"/>
<organism evidence="1">
    <name type="scientific">Arundo donax</name>
    <name type="common">Giant reed</name>
    <name type="synonym">Donax arundinaceus</name>
    <dbReference type="NCBI Taxonomy" id="35708"/>
    <lineage>
        <taxon>Eukaryota</taxon>
        <taxon>Viridiplantae</taxon>
        <taxon>Streptophyta</taxon>
        <taxon>Embryophyta</taxon>
        <taxon>Tracheophyta</taxon>
        <taxon>Spermatophyta</taxon>
        <taxon>Magnoliopsida</taxon>
        <taxon>Liliopsida</taxon>
        <taxon>Poales</taxon>
        <taxon>Poaceae</taxon>
        <taxon>PACMAD clade</taxon>
        <taxon>Arundinoideae</taxon>
        <taxon>Arundineae</taxon>
        <taxon>Arundo</taxon>
    </lineage>
</organism>
<protein>
    <submittedName>
        <fullName evidence="1">Uncharacterized protein</fullName>
    </submittedName>
</protein>
<accession>A0A0A9EX83</accession>
<proteinExistence type="predicted"/>
<reference evidence="1" key="1">
    <citation type="submission" date="2014-09" db="EMBL/GenBank/DDBJ databases">
        <authorList>
            <person name="Magalhaes I.L.F."/>
            <person name="Oliveira U."/>
            <person name="Santos F.R."/>
            <person name="Vidigal T.H.D.A."/>
            <person name="Brescovit A.D."/>
            <person name="Santos A.J."/>
        </authorList>
    </citation>
    <scope>NUCLEOTIDE SEQUENCE</scope>
    <source>
        <tissue evidence="1">Shoot tissue taken approximately 20 cm above the soil surface</tissue>
    </source>
</reference>
<sequence>MAENILLPNNLVCHIILKLNIFRSS</sequence>
<evidence type="ECO:0000313" key="1">
    <source>
        <dbReference type="EMBL" id="JAE00613.1"/>
    </source>
</evidence>
<reference evidence="1" key="2">
    <citation type="journal article" date="2015" name="Data Brief">
        <title>Shoot transcriptome of the giant reed, Arundo donax.</title>
        <authorList>
            <person name="Barrero R.A."/>
            <person name="Guerrero F.D."/>
            <person name="Moolhuijzen P."/>
            <person name="Goolsby J.A."/>
            <person name="Tidwell J."/>
            <person name="Bellgard S.E."/>
            <person name="Bellgard M.I."/>
        </authorList>
    </citation>
    <scope>NUCLEOTIDE SEQUENCE</scope>
    <source>
        <tissue evidence="1">Shoot tissue taken approximately 20 cm above the soil surface</tissue>
    </source>
</reference>
<name>A0A0A9EX83_ARUDO</name>
<dbReference type="EMBL" id="GBRH01197283">
    <property type="protein sequence ID" value="JAE00613.1"/>
    <property type="molecule type" value="Transcribed_RNA"/>
</dbReference>